<accession>A0ABY2WZE5</accession>
<dbReference type="EMBL" id="VCPC01000006">
    <property type="protein sequence ID" value="TMV08320.1"/>
    <property type="molecule type" value="Genomic_DNA"/>
</dbReference>
<keyword evidence="1" id="KW-0482">Metalloprotease</keyword>
<dbReference type="InterPro" id="IPR010799">
    <property type="entry name" value="MlrC_C"/>
</dbReference>
<evidence type="ECO:0000256" key="1">
    <source>
        <dbReference type="PIRNR" id="PIRNR012702"/>
    </source>
</evidence>
<evidence type="ECO:0000259" key="3">
    <source>
        <dbReference type="Pfam" id="PF07171"/>
    </source>
</evidence>
<keyword evidence="1" id="KW-0645">Protease</keyword>
<dbReference type="InterPro" id="IPR015995">
    <property type="entry name" value="MlrC_N"/>
</dbReference>
<evidence type="ECO:0000313" key="6">
    <source>
        <dbReference type="Proteomes" id="UP001191082"/>
    </source>
</evidence>
<feature type="domain" description="Microcystin LR degradation protein MlrC N-terminal" evidence="4">
    <location>
        <begin position="3"/>
        <end position="287"/>
    </location>
</feature>
<comment type="cofactor">
    <cofactor evidence="1">
        <name>Zn(2+)</name>
        <dbReference type="ChEBI" id="CHEBI:29105"/>
    </cofactor>
    <text evidence="1">Binds 1 zinc ion per subunit.</text>
</comment>
<proteinExistence type="inferred from homology"/>
<gene>
    <name evidence="5" type="ORF">FGK64_20360</name>
</gene>
<evidence type="ECO:0000256" key="2">
    <source>
        <dbReference type="SAM" id="MobiDB-lite"/>
    </source>
</evidence>
<dbReference type="PIRSF" id="PIRSF012702">
    <property type="entry name" value="UCP012702"/>
    <property type="match status" value="1"/>
</dbReference>
<evidence type="ECO:0000259" key="4">
    <source>
        <dbReference type="Pfam" id="PF07364"/>
    </source>
</evidence>
<dbReference type="Proteomes" id="UP001191082">
    <property type="component" value="Unassembled WGS sequence"/>
</dbReference>
<dbReference type="InterPro" id="IPR009197">
    <property type="entry name" value="MlrC"/>
</dbReference>
<comment type="function">
    <text evidence="1">Involved in peptidolytic degradation of cyclic heptapeptide hepatotoxin microcystin (MC).</text>
</comment>
<dbReference type="Pfam" id="PF07364">
    <property type="entry name" value="DUF1485"/>
    <property type="match status" value="1"/>
</dbReference>
<feature type="domain" description="Microcystin LR degradation protein MlrC C-terminal" evidence="3">
    <location>
        <begin position="297"/>
        <end position="470"/>
    </location>
</feature>
<name>A0ABY2WZE5_9RHOB</name>
<evidence type="ECO:0000313" key="5">
    <source>
        <dbReference type="EMBL" id="TMV08320.1"/>
    </source>
</evidence>
<protein>
    <recommendedName>
        <fullName evidence="1">Microcystinase C</fullName>
        <shortName evidence="1">MlrC</shortName>
    </recommendedName>
</protein>
<comment type="similarity">
    <text evidence="1">Belongs to the peptidase M81 family.</text>
</comment>
<reference evidence="5 6" key="1">
    <citation type="submission" date="2019-05" db="EMBL/GenBank/DDBJ databases">
        <title>Marivita sp. nov. isolated from sea sediment.</title>
        <authorList>
            <person name="Kim W."/>
        </authorList>
    </citation>
    <scope>NUCLEOTIDE SEQUENCE [LARGE SCALE GENOMIC DNA]</scope>
    <source>
        <strain evidence="5 6">CAU 1492</strain>
    </source>
</reference>
<organism evidence="5 6">
    <name type="scientific">Arenibacterium halophilum</name>
    <dbReference type="NCBI Taxonomy" id="2583821"/>
    <lineage>
        <taxon>Bacteria</taxon>
        <taxon>Pseudomonadati</taxon>
        <taxon>Pseudomonadota</taxon>
        <taxon>Alphaproteobacteria</taxon>
        <taxon>Rhodobacterales</taxon>
        <taxon>Paracoccaceae</taxon>
        <taxon>Arenibacterium</taxon>
    </lineage>
</organism>
<comment type="caution">
    <text evidence="5">The sequence shown here is derived from an EMBL/GenBank/DDBJ whole genome shotgun (WGS) entry which is preliminary data.</text>
</comment>
<dbReference type="Pfam" id="PF07171">
    <property type="entry name" value="MlrC_C"/>
    <property type="match status" value="1"/>
</dbReference>
<keyword evidence="1" id="KW-0479">Metal-binding</keyword>
<feature type="region of interest" description="Disordered" evidence="2">
    <location>
        <begin position="465"/>
        <end position="487"/>
    </location>
</feature>
<keyword evidence="1" id="KW-0378">Hydrolase</keyword>
<sequence length="487" mass="52310">MTRLFIGGIATETNSFSPIPTTMSDFEAGGVFYGTATQSEPLHFTAPLHVWRKQAEAEGIEVVEGLMAAAQPGGTTLTHVWEEWRDRLLADVRRAAPLDMVLLNLHGAMIAADEFDCEGELLAGIRDICPDAVIGCELDLHCHLTRKMMQAADLIVPYKEYPHTDTVERAEDLWALALRTQRGEIYPVGATSDCNMLSVWHTTRKPMSDFVARMSALEDTGEALAVSFCHGFALGDMPELGSRTLVYTDGNAEAAQALADTLATEVWDMRNETRTPMMNEAEAVAAAQAAPRGPVIIADVADNPGVGAGADSTYLISALIDADAKGAVVGLLFDPMAVSTCVGAGKGANLNLRIGGKFSARSGPPLDLDVTVRAVVDDLPQTTVAGQKMSCGRAAVVETDGGIRIVLIERRVQTFHPDAFTQLGVDLKDVPIVVVKSTQHFHAGFAPVAGEILYARSPTAVQFEGPENPYRHRDGNYWPLTENPARG</sequence>
<dbReference type="RefSeq" id="WP_138865711.1">
    <property type="nucleotide sequence ID" value="NZ_VCPC01000006.1"/>
</dbReference>
<keyword evidence="6" id="KW-1185">Reference proteome</keyword>